<dbReference type="VEuPathDB" id="VectorBase:ACUA027767"/>
<evidence type="ECO:0000313" key="2">
    <source>
        <dbReference type="Proteomes" id="UP000075883"/>
    </source>
</evidence>
<dbReference type="Proteomes" id="UP000075883">
    <property type="component" value="Unassembled WGS sequence"/>
</dbReference>
<proteinExistence type="predicted"/>
<name>A0A182MW78_9DIPT</name>
<evidence type="ECO:0000313" key="1">
    <source>
        <dbReference type="EnsemblMetazoa" id="ACUA027767-PA"/>
    </source>
</evidence>
<organism evidence="1 2">
    <name type="scientific">Anopheles culicifacies</name>
    <dbReference type="NCBI Taxonomy" id="139723"/>
    <lineage>
        <taxon>Eukaryota</taxon>
        <taxon>Metazoa</taxon>
        <taxon>Ecdysozoa</taxon>
        <taxon>Arthropoda</taxon>
        <taxon>Hexapoda</taxon>
        <taxon>Insecta</taxon>
        <taxon>Pterygota</taxon>
        <taxon>Neoptera</taxon>
        <taxon>Endopterygota</taxon>
        <taxon>Diptera</taxon>
        <taxon>Nematocera</taxon>
        <taxon>Culicoidea</taxon>
        <taxon>Culicidae</taxon>
        <taxon>Anophelinae</taxon>
        <taxon>Anopheles</taxon>
        <taxon>culicifacies species complex</taxon>
    </lineage>
</organism>
<keyword evidence="2" id="KW-1185">Reference proteome</keyword>
<dbReference type="InterPro" id="IPR006616">
    <property type="entry name" value="DM9_repeat"/>
</dbReference>
<dbReference type="STRING" id="139723.A0A182MW78"/>
<dbReference type="PANTHER" id="PTHR31649">
    <property type="entry name" value="AGAP009604-PA"/>
    <property type="match status" value="1"/>
</dbReference>
<protein>
    <submittedName>
        <fullName evidence="1">Uncharacterized protein</fullName>
    </submittedName>
</protein>
<dbReference type="Pfam" id="PF11901">
    <property type="entry name" value="DM9"/>
    <property type="match status" value="1"/>
</dbReference>
<accession>A0A182MW78</accession>
<dbReference type="EMBL" id="AXCM01000415">
    <property type="status" value="NOT_ANNOTATED_CDS"/>
    <property type="molecule type" value="Genomic_DNA"/>
</dbReference>
<dbReference type="PANTHER" id="PTHR31649:SF10">
    <property type="entry name" value="IP19903P-RELATED"/>
    <property type="match status" value="1"/>
</dbReference>
<sequence>MNTGLNWIPWISHQGIPPAAVYAGYDKDGSPIYIGRAYHAGDQLPAKVIPSKRTASVAYYGLEHVMPHFEVLTGTGFSWVGSGNGHVPAGAVYGGRTKTGEILYVGRAYHESSLIPGKIHPSHKKLYIPYGGKEISVKNYEVLIQQ</sequence>
<dbReference type="AlphaFoldDB" id="A0A182MW78"/>
<dbReference type="SMART" id="SM00696">
    <property type="entry name" value="DM9"/>
    <property type="match status" value="2"/>
</dbReference>
<reference evidence="2" key="1">
    <citation type="submission" date="2013-09" db="EMBL/GenBank/DDBJ databases">
        <title>The Genome Sequence of Anopheles culicifacies species A.</title>
        <authorList>
            <consortium name="The Broad Institute Genomics Platform"/>
            <person name="Neafsey D.E."/>
            <person name="Besansky N."/>
            <person name="Howell P."/>
            <person name="Walton C."/>
            <person name="Young S.K."/>
            <person name="Zeng Q."/>
            <person name="Gargeya S."/>
            <person name="Fitzgerald M."/>
            <person name="Haas B."/>
            <person name="Abouelleil A."/>
            <person name="Allen A.W."/>
            <person name="Alvarado L."/>
            <person name="Arachchi H.M."/>
            <person name="Berlin A.M."/>
            <person name="Chapman S.B."/>
            <person name="Gainer-Dewar J."/>
            <person name="Goldberg J."/>
            <person name="Griggs A."/>
            <person name="Gujja S."/>
            <person name="Hansen M."/>
            <person name="Howarth C."/>
            <person name="Imamovic A."/>
            <person name="Ireland A."/>
            <person name="Larimer J."/>
            <person name="McCowan C."/>
            <person name="Murphy C."/>
            <person name="Pearson M."/>
            <person name="Poon T.W."/>
            <person name="Priest M."/>
            <person name="Roberts A."/>
            <person name="Saif S."/>
            <person name="Shea T."/>
            <person name="Sisk P."/>
            <person name="Sykes S."/>
            <person name="Wortman J."/>
            <person name="Nusbaum C."/>
            <person name="Birren B."/>
        </authorList>
    </citation>
    <scope>NUCLEOTIDE SEQUENCE [LARGE SCALE GENOMIC DNA]</scope>
    <source>
        <strain evidence="2">A-37</strain>
    </source>
</reference>
<dbReference type="EnsemblMetazoa" id="ACUA027767-RA">
    <property type="protein sequence ID" value="ACUA027767-PA"/>
    <property type="gene ID" value="ACUA027767"/>
</dbReference>
<reference evidence="1" key="2">
    <citation type="submission" date="2020-05" db="UniProtKB">
        <authorList>
            <consortium name="EnsemblMetazoa"/>
        </authorList>
    </citation>
    <scope>IDENTIFICATION</scope>
    <source>
        <strain evidence="1">A-37</strain>
    </source>
</reference>